<gene>
    <name evidence="4" type="ORF">V1264_015940</name>
</gene>
<dbReference type="GO" id="GO:0016747">
    <property type="term" value="F:acyltransferase activity, transferring groups other than amino-acyl groups"/>
    <property type="evidence" value="ECO:0007669"/>
    <property type="project" value="InterPro"/>
</dbReference>
<organism evidence="4 5">
    <name type="scientific">Littorina saxatilis</name>
    <dbReference type="NCBI Taxonomy" id="31220"/>
    <lineage>
        <taxon>Eukaryota</taxon>
        <taxon>Metazoa</taxon>
        <taxon>Spiralia</taxon>
        <taxon>Lophotrochozoa</taxon>
        <taxon>Mollusca</taxon>
        <taxon>Gastropoda</taxon>
        <taxon>Caenogastropoda</taxon>
        <taxon>Littorinimorpha</taxon>
        <taxon>Littorinoidea</taxon>
        <taxon>Littorinidae</taxon>
        <taxon>Littorina</taxon>
    </lineage>
</organism>
<dbReference type="InterPro" id="IPR000182">
    <property type="entry name" value="GNAT_dom"/>
</dbReference>
<dbReference type="EMBL" id="JBAMIC010000004">
    <property type="protein sequence ID" value="KAK7108149.1"/>
    <property type="molecule type" value="Genomic_DNA"/>
</dbReference>
<evidence type="ECO:0000256" key="2">
    <source>
        <dbReference type="ARBA" id="ARBA00023315"/>
    </source>
</evidence>
<reference evidence="4 5" key="1">
    <citation type="submission" date="2024-02" db="EMBL/GenBank/DDBJ databases">
        <title>Chromosome-scale genome assembly of the rough periwinkle Littorina saxatilis.</title>
        <authorList>
            <person name="De Jode A."/>
            <person name="Faria R."/>
            <person name="Formenti G."/>
            <person name="Sims Y."/>
            <person name="Smith T.P."/>
            <person name="Tracey A."/>
            <person name="Wood J.M.D."/>
            <person name="Zagrodzka Z.B."/>
            <person name="Johannesson K."/>
            <person name="Butlin R.K."/>
            <person name="Leder E.H."/>
        </authorList>
    </citation>
    <scope>NUCLEOTIDE SEQUENCE [LARGE SCALE GENOMIC DNA]</scope>
    <source>
        <strain evidence="4">Snail1</strain>
        <tissue evidence="4">Muscle</tissue>
    </source>
</reference>
<sequence>MNVLWHWTLQKPGPNSPNIMQDQFAVTTQPGSHGVQVYVSPEEVTVRTMRADDCDFAGRLLIDGFKEKFVHAIGAGNLELARRASAADHRMYGNKYDRIFIAEFEGRRAGVMELKFYGNSEGSSSDHWDALGCCTGCRLMWMASFMTENVDRGYVYLDHIAVDETFRGKGVGKALMVVADQQGRARQCHTIFLWVASDNRARNLYERQGYKTTLTRSGCCISCAIGRRSFDKMEKTL</sequence>
<name>A0AAN9BMW0_9CAEN</name>
<accession>A0AAN9BMW0</accession>
<dbReference type="AlphaFoldDB" id="A0AAN9BMW0"/>
<proteinExistence type="predicted"/>
<dbReference type="PROSITE" id="PS51186">
    <property type="entry name" value="GNAT"/>
    <property type="match status" value="1"/>
</dbReference>
<keyword evidence="5" id="KW-1185">Reference proteome</keyword>
<dbReference type="PANTHER" id="PTHR43420:SF47">
    <property type="entry name" value="N-ACETYLTRANSFERASE DOMAIN-CONTAINING PROTEIN"/>
    <property type="match status" value="1"/>
</dbReference>
<dbReference type="CDD" id="cd04301">
    <property type="entry name" value="NAT_SF"/>
    <property type="match status" value="1"/>
</dbReference>
<keyword evidence="1" id="KW-0808">Transferase</keyword>
<dbReference type="Proteomes" id="UP001374579">
    <property type="component" value="Unassembled WGS sequence"/>
</dbReference>
<comment type="caution">
    <text evidence="4">The sequence shown here is derived from an EMBL/GenBank/DDBJ whole genome shotgun (WGS) entry which is preliminary data.</text>
</comment>
<evidence type="ECO:0000256" key="1">
    <source>
        <dbReference type="ARBA" id="ARBA00022679"/>
    </source>
</evidence>
<dbReference type="Pfam" id="PF00583">
    <property type="entry name" value="Acetyltransf_1"/>
    <property type="match status" value="1"/>
</dbReference>
<evidence type="ECO:0000259" key="3">
    <source>
        <dbReference type="PROSITE" id="PS51186"/>
    </source>
</evidence>
<feature type="domain" description="N-acetyltransferase" evidence="3">
    <location>
        <begin position="44"/>
        <end position="237"/>
    </location>
</feature>
<dbReference type="InterPro" id="IPR050680">
    <property type="entry name" value="YpeA/RimI_acetyltransf"/>
</dbReference>
<evidence type="ECO:0000313" key="5">
    <source>
        <dbReference type="Proteomes" id="UP001374579"/>
    </source>
</evidence>
<evidence type="ECO:0000313" key="4">
    <source>
        <dbReference type="EMBL" id="KAK7108149.1"/>
    </source>
</evidence>
<dbReference type="InterPro" id="IPR016181">
    <property type="entry name" value="Acyl_CoA_acyltransferase"/>
</dbReference>
<dbReference type="PANTHER" id="PTHR43420">
    <property type="entry name" value="ACETYLTRANSFERASE"/>
    <property type="match status" value="1"/>
</dbReference>
<dbReference type="SUPFAM" id="SSF55729">
    <property type="entry name" value="Acyl-CoA N-acyltransferases (Nat)"/>
    <property type="match status" value="1"/>
</dbReference>
<protein>
    <recommendedName>
        <fullName evidence="3">N-acetyltransferase domain-containing protein</fullName>
    </recommendedName>
</protein>
<dbReference type="Gene3D" id="3.40.630.30">
    <property type="match status" value="1"/>
</dbReference>
<keyword evidence="2" id="KW-0012">Acyltransferase</keyword>